<dbReference type="GO" id="GO:0000150">
    <property type="term" value="F:DNA strand exchange activity"/>
    <property type="evidence" value="ECO:0007669"/>
    <property type="project" value="InterPro"/>
</dbReference>
<dbReference type="InterPro" id="IPR038109">
    <property type="entry name" value="DNA_bind_recomb_sf"/>
</dbReference>
<dbReference type="HOGENOM" id="CLU_010686_0_2_5"/>
<dbReference type="RefSeq" id="WP_037280173.1">
    <property type="nucleotide sequence ID" value="NZ_KK088571.1"/>
</dbReference>
<dbReference type="SUPFAM" id="SSF53041">
    <property type="entry name" value="Resolvase-like"/>
    <property type="match status" value="1"/>
</dbReference>
<dbReference type="InterPro" id="IPR050639">
    <property type="entry name" value="SSR_resolvase"/>
</dbReference>
<dbReference type="Gene3D" id="3.40.50.1390">
    <property type="entry name" value="Resolvase, N-terminal catalytic domain"/>
    <property type="match status" value="1"/>
</dbReference>
<dbReference type="InterPro" id="IPR036162">
    <property type="entry name" value="Resolvase-like_N_sf"/>
</dbReference>
<dbReference type="PANTHER" id="PTHR30461:SF23">
    <property type="entry name" value="DNA RECOMBINASE-RELATED"/>
    <property type="match status" value="1"/>
</dbReference>
<dbReference type="Pfam" id="PF00239">
    <property type="entry name" value="Resolvase"/>
    <property type="match status" value="1"/>
</dbReference>
<name>A0A017HJ20_9RHOB</name>
<dbReference type="EMBL" id="AOSK01000116">
    <property type="protein sequence ID" value="EYD74356.1"/>
    <property type="molecule type" value="Genomic_DNA"/>
</dbReference>
<dbReference type="GO" id="GO:0003677">
    <property type="term" value="F:DNA binding"/>
    <property type="evidence" value="ECO:0007669"/>
    <property type="project" value="InterPro"/>
</dbReference>
<dbReference type="SMART" id="SM00857">
    <property type="entry name" value="Resolvase"/>
    <property type="match status" value="1"/>
</dbReference>
<sequence>MPGFLPAAIYTRYSSDRQRDASLEDQERGGRKRAADLGLDVVAIYADRAISGAEFLRPDFQRLIEDARRKRFLVVIAESLDRFSRDQEHIAGFYKQMRHLGVRIITVAEGEINELHIGLKGTMNALYLKDLGEKTHRGLEGRIKEGKSAGGNAFGYQVVKRFAPDGTPERGDRSIDPGQAEVVRRIFEEYASGLSSRAIAARLNEDGIPGPSDDGWGASTIHGNRERGTGILNNELYIGRLIWNRQSYRKDPTTGKRQAHLNPPSEWLTESVPHLQIVEQELWNRVRERQASNIVKNTPTRAGTAVAPAISSPA</sequence>
<gene>
    <name evidence="3" type="ORF">Rumeso_04041</name>
</gene>
<evidence type="ECO:0000313" key="3">
    <source>
        <dbReference type="EMBL" id="EYD74356.1"/>
    </source>
</evidence>
<dbReference type="PROSITE" id="PS51736">
    <property type="entry name" value="RECOMBINASES_3"/>
    <property type="match status" value="1"/>
</dbReference>
<dbReference type="Pfam" id="PF07508">
    <property type="entry name" value="Recombinase"/>
    <property type="match status" value="1"/>
</dbReference>
<reference evidence="3 4" key="1">
    <citation type="submission" date="2013-02" db="EMBL/GenBank/DDBJ databases">
        <authorList>
            <person name="Fiebig A."/>
            <person name="Goeker M."/>
            <person name="Klenk H.-P.P."/>
        </authorList>
    </citation>
    <scope>NUCLEOTIDE SEQUENCE [LARGE SCALE GENOMIC DNA]</scope>
    <source>
        <strain evidence="3 4">DSM 19309</strain>
    </source>
</reference>
<dbReference type="Proteomes" id="UP000019666">
    <property type="component" value="Unassembled WGS sequence"/>
</dbReference>
<organism evidence="3 4">
    <name type="scientific">Rubellimicrobium mesophilum DSM 19309</name>
    <dbReference type="NCBI Taxonomy" id="442562"/>
    <lineage>
        <taxon>Bacteria</taxon>
        <taxon>Pseudomonadati</taxon>
        <taxon>Pseudomonadota</taxon>
        <taxon>Alphaproteobacteria</taxon>
        <taxon>Rhodobacterales</taxon>
        <taxon>Roseobacteraceae</taxon>
        <taxon>Rubellimicrobium</taxon>
    </lineage>
</organism>
<proteinExistence type="predicted"/>
<dbReference type="PATRIC" id="fig|442562.3.peg.3986"/>
<dbReference type="InterPro" id="IPR011109">
    <property type="entry name" value="DNA_bind_recombinase_dom"/>
</dbReference>
<comment type="caution">
    <text evidence="3">The sequence shown here is derived from an EMBL/GenBank/DDBJ whole genome shotgun (WGS) entry which is preliminary data.</text>
</comment>
<keyword evidence="4" id="KW-1185">Reference proteome</keyword>
<dbReference type="CDD" id="cd00338">
    <property type="entry name" value="Ser_Recombinase"/>
    <property type="match status" value="1"/>
</dbReference>
<dbReference type="PANTHER" id="PTHR30461">
    <property type="entry name" value="DNA-INVERTASE FROM LAMBDOID PROPHAGE"/>
    <property type="match status" value="1"/>
</dbReference>
<dbReference type="AlphaFoldDB" id="A0A017HJ20"/>
<dbReference type="Gene3D" id="3.90.1750.20">
    <property type="entry name" value="Putative Large Serine Recombinase, Chain B, Domain 2"/>
    <property type="match status" value="1"/>
</dbReference>
<feature type="domain" description="Recombinase" evidence="2">
    <location>
        <begin position="153"/>
        <end position="297"/>
    </location>
</feature>
<evidence type="ECO:0000259" key="2">
    <source>
        <dbReference type="PROSITE" id="PS51737"/>
    </source>
</evidence>
<feature type="domain" description="Resolvase/invertase-type recombinase catalytic" evidence="1">
    <location>
        <begin position="6"/>
        <end position="154"/>
    </location>
</feature>
<evidence type="ECO:0000259" key="1">
    <source>
        <dbReference type="PROSITE" id="PS51736"/>
    </source>
</evidence>
<dbReference type="STRING" id="442562.Rumeso_04041"/>
<dbReference type="PROSITE" id="PS51737">
    <property type="entry name" value="RECOMBINASE_DNA_BIND"/>
    <property type="match status" value="1"/>
</dbReference>
<evidence type="ECO:0000313" key="4">
    <source>
        <dbReference type="Proteomes" id="UP000019666"/>
    </source>
</evidence>
<protein>
    <submittedName>
        <fullName evidence="3">Recombinase</fullName>
    </submittedName>
</protein>
<accession>A0A017HJ20</accession>
<dbReference type="InterPro" id="IPR006119">
    <property type="entry name" value="Resolv_N"/>
</dbReference>